<evidence type="ECO:0000256" key="1">
    <source>
        <dbReference type="ARBA" id="ARBA00000677"/>
    </source>
</evidence>
<feature type="domain" description="Peptidase S26" evidence="7">
    <location>
        <begin position="24"/>
        <end position="172"/>
    </location>
</feature>
<comment type="caution">
    <text evidence="8">The sequence shown here is derived from an EMBL/GenBank/DDBJ whole genome shotgun (WGS) entry which is preliminary data.</text>
</comment>
<protein>
    <recommendedName>
        <fullName evidence="4 6">Signal peptidase I</fullName>
        <ecNumber evidence="4 6">3.4.21.89</ecNumber>
    </recommendedName>
</protein>
<gene>
    <name evidence="8" type="ORF">GCM10010201_08400</name>
</gene>
<dbReference type="Pfam" id="PF10502">
    <property type="entry name" value="Peptidase_S26"/>
    <property type="match status" value="1"/>
</dbReference>
<reference evidence="9" key="1">
    <citation type="journal article" date="2019" name="Int. J. Syst. Evol. Microbiol.">
        <title>The Global Catalogue of Microorganisms (GCM) 10K type strain sequencing project: providing services to taxonomists for standard genome sequencing and annotation.</title>
        <authorList>
            <consortium name="The Broad Institute Genomics Platform"/>
            <consortium name="The Broad Institute Genome Sequencing Center for Infectious Disease"/>
            <person name="Wu L."/>
            <person name="Ma J."/>
        </authorList>
    </citation>
    <scope>NUCLEOTIDE SEQUENCE [LARGE SCALE GENOMIC DNA]</scope>
    <source>
        <strain evidence="9">JCM 3367</strain>
    </source>
</reference>
<accession>A0ABP6AGZ0</accession>
<dbReference type="PRINTS" id="PR00727">
    <property type="entry name" value="LEADERPTASE"/>
</dbReference>
<evidence type="ECO:0000256" key="5">
    <source>
        <dbReference type="ARBA" id="ARBA00022801"/>
    </source>
</evidence>
<dbReference type="EMBL" id="BAAARY010000002">
    <property type="protein sequence ID" value="GAA2514565.1"/>
    <property type="molecule type" value="Genomic_DNA"/>
</dbReference>
<evidence type="ECO:0000256" key="3">
    <source>
        <dbReference type="ARBA" id="ARBA00009370"/>
    </source>
</evidence>
<dbReference type="Gene3D" id="2.10.109.10">
    <property type="entry name" value="Umud Fragment, subunit A"/>
    <property type="match status" value="1"/>
</dbReference>
<keyword evidence="6" id="KW-0645">Protease</keyword>
<comment type="subcellular location">
    <subcellularLocation>
        <location evidence="2">Cell membrane</location>
        <topology evidence="2">Single-pass type II membrane protein</topology>
    </subcellularLocation>
    <subcellularLocation>
        <location evidence="6">Membrane</location>
        <topology evidence="6">Single-pass type II membrane protein</topology>
    </subcellularLocation>
</comment>
<dbReference type="Proteomes" id="UP001499978">
    <property type="component" value="Unassembled WGS sequence"/>
</dbReference>
<organism evidence="8 9">
    <name type="scientific">Pilimelia columellifera subsp. columellifera</name>
    <dbReference type="NCBI Taxonomy" id="706583"/>
    <lineage>
        <taxon>Bacteria</taxon>
        <taxon>Bacillati</taxon>
        <taxon>Actinomycetota</taxon>
        <taxon>Actinomycetes</taxon>
        <taxon>Micromonosporales</taxon>
        <taxon>Micromonosporaceae</taxon>
        <taxon>Pilimelia</taxon>
    </lineage>
</organism>
<keyword evidence="5 6" id="KW-0378">Hydrolase</keyword>
<dbReference type="NCBIfam" id="TIGR02227">
    <property type="entry name" value="sigpep_I_bact"/>
    <property type="match status" value="1"/>
</dbReference>
<dbReference type="PROSITE" id="PS00760">
    <property type="entry name" value="SPASE_I_2"/>
    <property type="match status" value="1"/>
</dbReference>
<dbReference type="CDD" id="cd06530">
    <property type="entry name" value="S26_SPase_I"/>
    <property type="match status" value="1"/>
</dbReference>
<comment type="similarity">
    <text evidence="3 6">Belongs to the peptidase S26 family.</text>
</comment>
<evidence type="ECO:0000259" key="7">
    <source>
        <dbReference type="Pfam" id="PF10502"/>
    </source>
</evidence>
<sequence>MRRAARRWAGAVARWRRPGRTVLSWTVTALAAASVVVAARVWVVEPLRVGSDSMSPTVDRGAVVLVEKLSPRWRQPARGELIAFCSPEDGQLILKRVAAVGGDVVEIRDGRLFVNDGPVDEPSLDAALDDGHYFGPVPVPTGAVFLLGDNRTNSIDSRDYGPVPLGEIEARVLLGAR</sequence>
<name>A0ABP6AGZ0_9ACTN</name>
<evidence type="ECO:0000313" key="9">
    <source>
        <dbReference type="Proteomes" id="UP001499978"/>
    </source>
</evidence>
<evidence type="ECO:0000256" key="6">
    <source>
        <dbReference type="RuleBase" id="RU362042"/>
    </source>
</evidence>
<comment type="catalytic activity">
    <reaction evidence="1 6">
        <text>Cleavage of hydrophobic, N-terminal signal or leader sequences from secreted and periplasmic proteins.</text>
        <dbReference type="EC" id="3.4.21.89"/>
    </reaction>
</comment>
<dbReference type="InterPro" id="IPR036286">
    <property type="entry name" value="LexA/Signal_pep-like_sf"/>
</dbReference>
<dbReference type="PANTHER" id="PTHR43390">
    <property type="entry name" value="SIGNAL PEPTIDASE I"/>
    <property type="match status" value="1"/>
</dbReference>
<dbReference type="PANTHER" id="PTHR43390:SF1">
    <property type="entry name" value="CHLOROPLAST PROCESSING PEPTIDASE"/>
    <property type="match status" value="1"/>
</dbReference>
<dbReference type="InterPro" id="IPR019533">
    <property type="entry name" value="Peptidase_S26"/>
</dbReference>
<keyword evidence="9" id="KW-1185">Reference proteome</keyword>
<dbReference type="InterPro" id="IPR019757">
    <property type="entry name" value="Pept_S26A_signal_pept_1_Lys-AS"/>
</dbReference>
<proteinExistence type="inferred from homology"/>
<evidence type="ECO:0000256" key="4">
    <source>
        <dbReference type="ARBA" id="ARBA00013208"/>
    </source>
</evidence>
<dbReference type="SUPFAM" id="SSF51306">
    <property type="entry name" value="LexA/Signal peptidase"/>
    <property type="match status" value="1"/>
</dbReference>
<dbReference type="EC" id="3.4.21.89" evidence="4 6"/>
<dbReference type="RefSeq" id="WP_344168475.1">
    <property type="nucleotide sequence ID" value="NZ_BAAARY010000002.1"/>
</dbReference>
<evidence type="ECO:0000256" key="2">
    <source>
        <dbReference type="ARBA" id="ARBA00004401"/>
    </source>
</evidence>
<dbReference type="InterPro" id="IPR000223">
    <property type="entry name" value="Pept_S26A_signal_pept_1"/>
</dbReference>
<evidence type="ECO:0000313" key="8">
    <source>
        <dbReference type="EMBL" id="GAA2514565.1"/>
    </source>
</evidence>